<feature type="transmembrane region" description="Helical" evidence="7">
    <location>
        <begin position="171"/>
        <end position="195"/>
    </location>
</feature>
<dbReference type="Pfam" id="PF06808">
    <property type="entry name" value="DctM"/>
    <property type="match status" value="1"/>
</dbReference>
<dbReference type="InterPro" id="IPR004681">
    <property type="entry name" value="TRAP_DctM"/>
</dbReference>
<keyword evidence="5 7" id="KW-1133">Transmembrane helix</keyword>
<dbReference type="EMBL" id="FQVW01000014">
    <property type="protein sequence ID" value="SHG06666.1"/>
    <property type="molecule type" value="Genomic_DNA"/>
</dbReference>
<dbReference type="NCBIfam" id="TIGR00786">
    <property type="entry name" value="dctM"/>
    <property type="match status" value="1"/>
</dbReference>
<feature type="domain" description="TRAP C4-dicarboxylate transport system permease DctM subunit" evidence="8">
    <location>
        <begin position="11"/>
        <end position="426"/>
    </location>
</feature>
<dbReference type="Proteomes" id="UP000183988">
    <property type="component" value="Unassembled WGS sequence"/>
</dbReference>
<evidence type="ECO:0000313" key="9">
    <source>
        <dbReference type="EMBL" id="SHG06666.1"/>
    </source>
</evidence>
<feature type="transmembrane region" description="Helical" evidence="7">
    <location>
        <begin position="59"/>
        <end position="77"/>
    </location>
</feature>
<keyword evidence="3" id="KW-0997">Cell inner membrane</keyword>
<feature type="transmembrane region" description="Helical" evidence="7">
    <location>
        <begin position="363"/>
        <end position="389"/>
    </location>
</feature>
<evidence type="ECO:0000256" key="4">
    <source>
        <dbReference type="ARBA" id="ARBA00022692"/>
    </source>
</evidence>
<dbReference type="OrthoDB" id="9785600at2"/>
<feature type="transmembrane region" description="Helical" evidence="7">
    <location>
        <begin position="409"/>
        <end position="430"/>
    </location>
</feature>
<dbReference type="InterPro" id="IPR010656">
    <property type="entry name" value="DctM"/>
</dbReference>
<feature type="transmembrane region" description="Helical" evidence="7">
    <location>
        <begin position="31"/>
        <end position="52"/>
    </location>
</feature>
<feature type="transmembrane region" description="Helical" evidence="7">
    <location>
        <begin position="276"/>
        <end position="303"/>
    </location>
</feature>
<feature type="transmembrane region" description="Helical" evidence="7">
    <location>
        <begin position="97"/>
        <end position="118"/>
    </location>
</feature>
<evidence type="ECO:0000256" key="5">
    <source>
        <dbReference type="ARBA" id="ARBA00022989"/>
    </source>
</evidence>
<proteinExistence type="predicted"/>
<sequence>MSVELIALLMFGCLFLALFLGLPVALGLGGTAVLFAYIFTPNTLLAAPSAFFSTPWQHILVTVPLFLFMGNLIRFSGIAEAAYDAAYKLAGHLPGGLAVATVQVCTIFAAITGITPPATITMGQIAYPSMMKYNYHRGIAIGSIGAGGALGALIPPSVPFIFYGLLANESIGALFLGGIIPGLMLAIMYSIYIIIRCKVQPEMGPALPKDERFSVGEKITAIVKVWPFMVLVFLVLGVIWLGVATPTEAAAFGAGGALLINLIYRKLTWDILKDSLVFTVKLTGMGLWILIGANLFVNVFSAVGAQDVITSLVTSMPGGKWGVLFMMMLIIMVLGMVMDDWAIIMLVTPLFVPILNIMDISTLWFGVLFIVNIQIAYLTPPFGFVLFWIKSILPKNVSMGDVYKSVTPFILIQILALILIILFPELATWLPSTMK</sequence>
<dbReference type="AlphaFoldDB" id="A0A1M5GSE5"/>
<feature type="transmembrane region" description="Helical" evidence="7">
    <location>
        <begin position="249"/>
        <end position="264"/>
    </location>
</feature>
<keyword evidence="4 7" id="KW-0812">Transmembrane</keyword>
<dbReference type="GO" id="GO:0005886">
    <property type="term" value="C:plasma membrane"/>
    <property type="evidence" value="ECO:0007669"/>
    <property type="project" value="UniProtKB-SubCell"/>
</dbReference>
<protein>
    <submittedName>
        <fullName evidence="9">TRAP transporter, DctM subunit</fullName>
    </submittedName>
</protein>
<reference evidence="9 10" key="1">
    <citation type="submission" date="2016-11" db="EMBL/GenBank/DDBJ databases">
        <authorList>
            <person name="Jaros S."/>
            <person name="Januszkiewicz K."/>
            <person name="Wedrychowicz H."/>
        </authorList>
    </citation>
    <scope>NUCLEOTIDE SEQUENCE [LARGE SCALE GENOMIC DNA]</scope>
    <source>
        <strain evidence="9 10">IBRC-M 10683</strain>
    </source>
</reference>
<evidence type="ECO:0000313" key="10">
    <source>
        <dbReference type="Proteomes" id="UP000183988"/>
    </source>
</evidence>
<dbReference type="RefSeq" id="WP_072889770.1">
    <property type="nucleotide sequence ID" value="NZ_FQVW01000014.1"/>
</dbReference>
<dbReference type="PANTHER" id="PTHR33362">
    <property type="entry name" value="SIALIC ACID TRAP TRANSPORTER PERMEASE PROTEIN SIAT-RELATED"/>
    <property type="match status" value="1"/>
</dbReference>
<dbReference type="GO" id="GO:0022857">
    <property type="term" value="F:transmembrane transporter activity"/>
    <property type="evidence" value="ECO:0007669"/>
    <property type="project" value="TreeGrafter"/>
</dbReference>
<keyword evidence="10" id="KW-1185">Reference proteome</keyword>
<accession>A0A1M5GSE5</accession>
<feature type="transmembrane region" description="Helical" evidence="7">
    <location>
        <begin position="139"/>
        <end position="165"/>
    </location>
</feature>
<evidence type="ECO:0000256" key="7">
    <source>
        <dbReference type="SAM" id="Phobius"/>
    </source>
</evidence>
<evidence type="ECO:0000256" key="6">
    <source>
        <dbReference type="ARBA" id="ARBA00023136"/>
    </source>
</evidence>
<organism evidence="9 10">
    <name type="scientific">Ornithinibacillus halophilus</name>
    <dbReference type="NCBI Taxonomy" id="930117"/>
    <lineage>
        <taxon>Bacteria</taxon>
        <taxon>Bacillati</taxon>
        <taxon>Bacillota</taxon>
        <taxon>Bacilli</taxon>
        <taxon>Bacillales</taxon>
        <taxon>Bacillaceae</taxon>
        <taxon>Ornithinibacillus</taxon>
    </lineage>
</organism>
<feature type="transmembrane region" description="Helical" evidence="7">
    <location>
        <begin position="323"/>
        <end position="351"/>
    </location>
</feature>
<feature type="transmembrane region" description="Helical" evidence="7">
    <location>
        <begin position="221"/>
        <end position="243"/>
    </location>
</feature>
<evidence type="ECO:0000259" key="8">
    <source>
        <dbReference type="Pfam" id="PF06808"/>
    </source>
</evidence>
<keyword evidence="6 7" id="KW-0472">Membrane</keyword>
<keyword evidence="2" id="KW-1003">Cell membrane</keyword>
<evidence type="ECO:0000256" key="3">
    <source>
        <dbReference type="ARBA" id="ARBA00022519"/>
    </source>
</evidence>
<name>A0A1M5GSE5_9BACI</name>
<gene>
    <name evidence="9" type="ORF">SAMN05216225_101438</name>
</gene>
<dbReference type="PIRSF" id="PIRSF006066">
    <property type="entry name" value="HI0050"/>
    <property type="match status" value="1"/>
</dbReference>
<evidence type="ECO:0000256" key="2">
    <source>
        <dbReference type="ARBA" id="ARBA00022475"/>
    </source>
</evidence>
<evidence type="ECO:0000256" key="1">
    <source>
        <dbReference type="ARBA" id="ARBA00004429"/>
    </source>
</evidence>
<dbReference type="PANTHER" id="PTHR33362:SF7">
    <property type="entry name" value="SLL1103 PROTEIN"/>
    <property type="match status" value="1"/>
</dbReference>
<dbReference type="STRING" id="930117.SAMN05216225_101438"/>
<comment type="subcellular location">
    <subcellularLocation>
        <location evidence="1">Cell inner membrane</location>
        <topology evidence="1">Multi-pass membrane protein</topology>
    </subcellularLocation>
</comment>